<proteinExistence type="predicted"/>
<evidence type="ECO:0000313" key="1">
    <source>
        <dbReference type="EMBL" id="SVB49583.1"/>
    </source>
</evidence>
<organism evidence="1">
    <name type="scientific">marine metagenome</name>
    <dbReference type="NCBI Taxonomy" id="408172"/>
    <lineage>
        <taxon>unclassified sequences</taxon>
        <taxon>metagenomes</taxon>
        <taxon>ecological metagenomes</taxon>
    </lineage>
</organism>
<gene>
    <name evidence="1" type="ORF">METZ01_LOCUS202437</name>
</gene>
<protein>
    <submittedName>
        <fullName evidence="1">Uncharacterized protein</fullName>
    </submittedName>
</protein>
<accession>A0A382EI17</accession>
<dbReference type="AlphaFoldDB" id="A0A382EI17"/>
<dbReference type="EMBL" id="UINC01044309">
    <property type="protein sequence ID" value="SVB49583.1"/>
    <property type="molecule type" value="Genomic_DNA"/>
</dbReference>
<sequence length="35" mass="4096">LFVHGAQIQIEKNLFGVWMKAFEFIVLSCKKIKTK</sequence>
<feature type="non-terminal residue" evidence="1">
    <location>
        <position position="1"/>
    </location>
</feature>
<name>A0A382EI17_9ZZZZ</name>
<reference evidence="1" key="1">
    <citation type="submission" date="2018-05" db="EMBL/GenBank/DDBJ databases">
        <authorList>
            <person name="Lanie J.A."/>
            <person name="Ng W.-L."/>
            <person name="Kazmierczak K.M."/>
            <person name="Andrzejewski T.M."/>
            <person name="Davidsen T.M."/>
            <person name="Wayne K.J."/>
            <person name="Tettelin H."/>
            <person name="Glass J.I."/>
            <person name="Rusch D."/>
            <person name="Podicherti R."/>
            <person name="Tsui H.-C.T."/>
            <person name="Winkler M.E."/>
        </authorList>
    </citation>
    <scope>NUCLEOTIDE SEQUENCE</scope>
</reference>